<dbReference type="Pfam" id="PF09669">
    <property type="entry name" value="Phage_pRha"/>
    <property type="match status" value="1"/>
</dbReference>
<dbReference type="Proteomes" id="UP000092377">
    <property type="component" value="Unassembled WGS sequence"/>
</dbReference>
<evidence type="ECO:0000313" key="2">
    <source>
        <dbReference type="EMBL" id="OBU12542.1"/>
    </source>
</evidence>
<reference evidence="3" key="1">
    <citation type="submission" date="2016-06" db="EMBL/GenBank/DDBJ databases">
        <authorList>
            <person name="Butler K."/>
        </authorList>
    </citation>
    <scope>NUCLEOTIDE SEQUENCE [LARGE SCALE GENOMIC DNA]</scope>
    <source>
        <strain evidence="3">GCSL-Mp20</strain>
    </source>
</reference>
<dbReference type="OrthoDB" id="79831at2"/>
<accession>A0A1B8HSN0</accession>
<name>A0A1B8HSN0_9GAMM</name>
<sequence length="178" mass="20620">MNYPTVFNGIDFRELIFLSGADAETDTFKVALAFKRGHKDILRKTRAVIKSCSPRFAERNFTLCHENNDLQNGKPQPFYKMTRDGWMMIVMGFTGAEAIRLKEAFIAAFNWMADVIKNNIRSMEQERNEVMLEFMKEKDVASMSGRLLNRWGRTKKPYLLSRIAEIEEKGQLLLPSVE</sequence>
<dbReference type="RefSeq" id="WP_067399800.1">
    <property type="nucleotide sequence ID" value="NZ_LZEY01000005.1"/>
</dbReference>
<proteinExistence type="predicted"/>
<evidence type="ECO:0000313" key="3">
    <source>
        <dbReference type="Proteomes" id="UP000092377"/>
    </source>
</evidence>
<organism evidence="2 3">
    <name type="scientific">Morganella psychrotolerans</name>
    <dbReference type="NCBI Taxonomy" id="368603"/>
    <lineage>
        <taxon>Bacteria</taxon>
        <taxon>Pseudomonadati</taxon>
        <taxon>Pseudomonadota</taxon>
        <taxon>Gammaproteobacteria</taxon>
        <taxon>Enterobacterales</taxon>
        <taxon>Morganellaceae</taxon>
        <taxon>Morganella</taxon>
    </lineage>
</organism>
<feature type="domain" description="Bacteriophage P22 Orf201 C-terminal" evidence="1">
    <location>
        <begin position="122"/>
        <end position="175"/>
    </location>
</feature>
<dbReference type="Pfam" id="PF10549">
    <property type="entry name" value="ORF11CD3"/>
    <property type="match status" value="1"/>
</dbReference>
<dbReference type="NCBIfam" id="TIGR02681">
    <property type="entry name" value="phage_pRha"/>
    <property type="match status" value="1"/>
</dbReference>
<dbReference type="AlphaFoldDB" id="A0A1B8HSN0"/>
<dbReference type="InterPro" id="IPR018877">
    <property type="entry name" value="Phage_P22_Orf201_C"/>
</dbReference>
<dbReference type="EMBL" id="LZEY01000005">
    <property type="protein sequence ID" value="OBU12542.1"/>
    <property type="molecule type" value="Genomic_DNA"/>
</dbReference>
<gene>
    <name evidence="2" type="ORF">AYY18_15540</name>
</gene>
<protein>
    <submittedName>
        <fullName evidence="2">Rha family transcriptional regulator</fullName>
    </submittedName>
</protein>
<evidence type="ECO:0000259" key="1">
    <source>
        <dbReference type="Pfam" id="PF10549"/>
    </source>
</evidence>
<keyword evidence="3" id="KW-1185">Reference proteome</keyword>
<comment type="caution">
    <text evidence="2">The sequence shown here is derived from an EMBL/GenBank/DDBJ whole genome shotgun (WGS) entry which is preliminary data.</text>
</comment>
<dbReference type="InterPro" id="IPR014054">
    <property type="entry name" value="Phage_regulatory_Rha"/>
</dbReference>